<dbReference type="GO" id="GO:0015562">
    <property type="term" value="F:efflux transmembrane transporter activity"/>
    <property type="evidence" value="ECO:0007669"/>
    <property type="project" value="InterPro"/>
</dbReference>
<keyword evidence="7" id="KW-0998">Cell outer membrane</keyword>
<reference evidence="9 10" key="1">
    <citation type="submission" date="2011-09" db="EMBL/GenBank/DDBJ databases">
        <title>The permanent draft genome of Caldithrix abyssi DSM 13497.</title>
        <authorList>
            <consortium name="US DOE Joint Genome Institute (JGI-PGF)"/>
            <person name="Lucas S."/>
            <person name="Han J."/>
            <person name="Lapidus A."/>
            <person name="Bruce D."/>
            <person name="Goodwin L."/>
            <person name="Pitluck S."/>
            <person name="Peters L."/>
            <person name="Kyrpides N."/>
            <person name="Mavromatis K."/>
            <person name="Ivanova N."/>
            <person name="Mikhailova N."/>
            <person name="Chertkov O."/>
            <person name="Detter J.C."/>
            <person name="Tapia R."/>
            <person name="Han C."/>
            <person name="Land M."/>
            <person name="Hauser L."/>
            <person name="Markowitz V."/>
            <person name="Cheng J.-F."/>
            <person name="Hugenholtz P."/>
            <person name="Woyke T."/>
            <person name="Wu D."/>
            <person name="Spring S."/>
            <person name="Brambilla E."/>
            <person name="Klenk H.-P."/>
            <person name="Eisen J.A."/>
        </authorList>
    </citation>
    <scope>NUCLEOTIDE SEQUENCE [LARGE SCALE GENOMIC DNA]</scope>
    <source>
        <strain evidence="9 10">DSM 13497</strain>
    </source>
</reference>
<evidence type="ECO:0000256" key="2">
    <source>
        <dbReference type="ARBA" id="ARBA00007613"/>
    </source>
</evidence>
<evidence type="ECO:0000256" key="7">
    <source>
        <dbReference type="ARBA" id="ARBA00023237"/>
    </source>
</evidence>
<dbReference type="AlphaFoldDB" id="H1XVM7"/>
<dbReference type="HOGENOM" id="CLU_012817_15_0_0"/>
<dbReference type="PaxDb" id="880073-Calab_3323"/>
<sequence length="415" mass="47500" precursor="true">MRLLTILLILISVSFGQQQQLQNLVERALENNPALKARGHHVQAAKELIDPAGALPDPMISLGLMNVPSNSFAFNQEPMSGKQLAFSQAIPFPGKLGLKKKLAEIEAQKATDVQGELELQIIRNVKQTYFKIFDLDRAIEVTERNQTVLKNFTQIAQTRYTVGSGIQQDVLKAQVEFARFEDRLISLQEKRAALNAKLNALLNLPQDQALEKTEIWSFEANDIPFDTLKNRLLKNNPILKAWQKNTEQSAVRVRLAKKELLPDFTFTFAYTQREVLQSGLGGNDFLSAVVGLKIPLYFWKKQDKQLQARRFQKKESTEQFNDIKNRLLASLNDAYQRAQKKAELIQLYQATIIPQASQALNSAIASYQNDQVDFLTLLNNLMVLFNYEREYYRLISEYYQQLAQIEYLTAKQIIK</sequence>
<dbReference type="GO" id="GO:1990281">
    <property type="term" value="C:efflux pump complex"/>
    <property type="evidence" value="ECO:0007669"/>
    <property type="project" value="TreeGrafter"/>
</dbReference>
<evidence type="ECO:0000256" key="4">
    <source>
        <dbReference type="ARBA" id="ARBA00022452"/>
    </source>
</evidence>
<comment type="similarity">
    <text evidence="2">Belongs to the outer membrane factor (OMF) (TC 1.B.17) family.</text>
</comment>
<evidence type="ECO:0000256" key="3">
    <source>
        <dbReference type="ARBA" id="ARBA00022448"/>
    </source>
</evidence>
<evidence type="ECO:0000313" key="9">
    <source>
        <dbReference type="EMBL" id="EHO42927.1"/>
    </source>
</evidence>
<proteinExistence type="inferred from homology"/>
<keyword evidence="10" id="KW-1185">Reference proteome</keyword>
<feature type="coiled-coil region" evidence="8">
    <location>
        <begin position="177"/>
        <end position="204"/>
    </location>
</feature>
<evidence type="ECO:0000256" key="6">
    <source>
        <dbReference type="ARBA" id="ARBA00023136"/>
    </source>
</evidence>
<dbReference type="PANTHER" id="PTHR30026:SF20">
    <property type="entry name" value="OUTER MEMBRANE PROTEIN TOLC"/>
    <property type="match status" value="1"/>
</dbReference>
<dbReference type="GO" id="GO:0009279">
    <property type="term" value="C:cell outer membrane"/>
    <property type="evidence" value="ECO:0007669"/>
    <property type="project" value="UniProtKB-SubCell"/>
</dbReference>
<organism evidence="9 10">
    <name type="scientific">Caldithrix abyssi DSM 13497</name>
    <dbReference type="NCBI Taxonomy" id="880073"/>
    <lineage>
        <taxon>Bacteria</taxon>
        <taxon>Pseudomonadati</taxon>
        <taxon>Calditrichota</taxon>
        <taxon>Calditrichia</taxon>
        <taxon>Calditrichales</taxon>
        <taxon>Calditrichaceae</taxon>
        <taxon>Caldithrix</taxon>
    </lineage>
</organism>
<dbReference type="InParanoid" id="H1XVM7"/>
<dbReference type="Proteomes" id="UP000004671">
    <property type="component" value="Chromosome"/>
</dbReference>
<dbReference type="RefSeq" id="WP_006930333.1">
    <property type="nucleotide sequence ID" value="NZ_CM001402.1"/>
</dbReference>
<keyword evidence="4" id="KW-1134">Transmembrane beta strand</keyword>
<protein>
    <submittedName>
        <fullName evidence="9">Outer membrane efflux protein</fullName>
    </submittedName>
</protein>
<keyword evidence="5" id="KW-0812">Transmembrane</keyword>
<dbReference type="PANTHER" id="PTHR30026">
    <property type="entry name" value="OUTER MEMBRANE PROTEIN TOLC"/>
    <property type="match status" value="1"/>
</dbReference>
<accession>H1XVM7</accession>
<dbReference type="Pfam" id="PF02321">
    <property type="entry name" value="OEP"/>
    <property type="match status" value="2"/>
</dbReference>
<evidence type="ECO:0000313" key="10">
    <source>
        <dbReference type="Proteomes" id="UP000004671"/>
    </source>
</evidence>
<dbReference type="eggNOG" id="COG1538">
    <property type="taxonomic scope" value="Bacteria"/>
</dbReference>
<keyword evidence="6" id="KW-0472">Membrane</keyword>
<dbReference type="EMBL" id="CM001402">
    <property type="protein sequence ID" value="EHO42927.1"/>
    <property type="molecule type" value="Genomic_DNA"/>
</dbReference>
<keyword evidence="3" id="KW-0813">Transport</keyword>
<gene>
    <name evidence="9" type="ORF">Calab_3323</name>
</gene>
<evidence type="ECO:0000256" key="1">
    <source>
        <dbReference type="ARBA" id="ARBA00004442"/>
    </source>
</evidence>
<evidence type="ECO:0000256" key="8">
    <source>
        <dbReference type="SAM" id="Coils"/>
    </source>
</evidence>
<dbReference type="GO" id="GO:0015288">
    <property type="term" value="F:porin activity"/>
    <property type="evidence" value="ECO:0007669"/>
    <property type="project" value="TreeGrafter"/>
</dbReference>
<comment type="subcellular location">
    <subcellularLocation>
        <location evidence="1">Cell outer membrane</location>
    </subcellularLocation>
</comment>
<keyword evidence="8" id="KW-0175">Coiled coil</keyword>
<dbReference type="OrthoDB" id="9769048at2"/>
<dbReference type="InterPro" id="IPR051906">
    <property type="entry name" value="TolC-like"/>
</dbReference>
<name>H1XVM7_CALAY</name>
<dbReference type="STRING" id="880073.Cabys_2225"/>
<evidence type="ECO:0000256" key="5">
    <source>
        <dbReference type="ARBA" id="ARBA00022692"/>
    </source>
</evidence>
<dbReference type="SUPFAM" id="SSF56954">
    <property type="entry name" value="Outer membrane efflux proteins (OEP)"/>
    <property type="match status" value="1"/>
</dbReference>
<dbReference type="Gene3D" id="1.20.1600.10">
    <property type="entry name" value="Outer membrane efflux proteins (OEP)"/>
    <property type="match status" value="1"/>
</dbReference>
<dbReference type="InterPro" id="IPR003423">
    <property type="entry name" value="OMP_efflux"/>
</dbReference>